<dbReference type="Pfam" id="PF24243">
    <property type="entry name" value="Phage_tail_C"/>
    <property type="match status" value="1"/>
</dbReference>
<evidence type="ECO:0000313" key="2">
    <source>
        <dbReference type="EMBL" id="QJB01491.1"/>
    </source>
</evidence>
<accession>A0A6M3M1C6</accession>
<feature type="domain" description="Minor tail protein gp31 C-terminal" evidence="1">
    <location>
        <begin position="464"/>
        <end position="488"/>
    </location>
</feature>
<gene>
    <name evidence="2" type="ORF">MM171A00102_0050</name>
    <name evidence="3" type="ORF">MM171B00096_0047</name>
</gene>
<reference evidence="2" key="1">
    <citation type="submission" date="2020-03" db="EMBL/GenBank/DDBJ databases">
        <title>The deep terrestrial virosphere.</title>
        <authorList>
            <person name="Holmfeldt K."/>
            <person name="Nilsson E."/>
            <person name="Simone D."/>
            <person name="Lopez-Fernandez M."/>
            <person name="Wu X."/>
            <person name="de Brujin I."/>
            <person name="Lundin D."/>
            <person name="Andersson A."/>
            <person name="Bertilsson S."/>
            <person name="Dopson M."/>
        </authorList>
    </citation>
    <scope>NUCLEOTIDE SEQUENCE</scope>
    <source>
        <strain evidence="2">MM171A00102</strain>
        <strain evidence="3">MM171B00096</strain>
    </source>
</reference>
<dbReference type="SUPFAM" id="SSF58046">
    <property type="entry name" value="Fibritin"/>
    <property type="match status" value="1"/>
</dbReference>
<protein>
    <recommendedName>
        <fullName evidence="1">Minor tail protein gp31 C-terminal domain-containing protein</fullName>
    </recommendedName>
</protein>
<dbReference type="Gene3D" id="6.20.230.10">
    <property type="match status" value="1"/>
</dbReference>
<dbReference type="EMBL" id="MT143709">
    <property type="protein sequence ID" value="QJB01491.1"/>
    <property type="molecule type" value="Genomic_DNA"/>
</dbReference>
<dbReference type="AlphaFoldDB" id="A0A6M3M1C6"/>
<evidence type="ECO:0000313" key="3">
    <source>
        <dbReference type="EMBL" id="QJH92485.1"/>
    </source>
</evidence>
<proteinExistence type="predicted"/>
<dbReference type="EMBL" id="MT143896">
    <property type="protein sequence ID" value="QJH92485.1"/>
    <property type="molecule type" value="Genomic_DNA"/>
</dbReference>
<organism evidence="2">
    <name type="scientific">viral metagenome</name>
    <dbReference type="NCBI Taxonomy" id="1070528"/>
    <lineage>
        <taxon>unclassified sequences</taxon>
        <taxon>metagenomes</taxon>
        <taxon>organismal metagenomes</taxon>
    </lineage>
</organism>
<evidence type="ECO:0000259" key="1">
    <source>
        <dbReference type="Pfam" id="PF24243"/>
    </source>
</evidence>
<name>A0A6M3M1C6_9ZZZZ</name>
<dbReference type="InterPro" id="IPR056923">
    <property type="entry name" value="Minor_tail_gp31_C"/>
</dbReference>
<sequence length="489" mass="51066">MLGDVTPSQLRLIQTGAVYTGRDNKFTVLIQRYNGRKFVPADLSAVTQFVLIVPGDEPVVIDSLTYPDSFAAVGGILTLDLSDFAFTPGTYTTQLIAHDAEHPRGQVLCELYDTAMTFTVRDVSAMGSNPLPTLSYVEEAPRNGVVYGRRDGAWVLIEVDALGVSSFNGRIDGVVLLSEDVTQALGFAPVRPSDLPTLAAVATSGAYADLNGKPFIPTTAGDVGAATAAQGGLADTAVQPQTLTDQLATKVDVVAGKQLSDENYTSAEKTKLAGLEAAHYRGTYVNLTALQTAVPTGVAGDYADVDAGVGSPVLRYIWDASDSEWVVQAGNADPITAAQVKTLYESNADTNAFTDSEKTKLGGVAAGATANTSTDTLAEGATNLYYTAARVRSVVLTGLSVATNAAIAATDTVLSALGKLQAQITALGTTVSNKVDKVAGKQLSTEDYTTAEKDKLASLSPAGTWVQLTRAQYDALATKDPDTLYIVVG</sequence>